<dbReference type="Proteomes" id="UP001374584">
    <property type="component" value="Unassembled WGS sequence"/>
</dbReference>
<gene>
    <name evidence="2" type="ORF">VNO80_15340</name>
</gene>
<accession>A0AAN9R2V9</accession>
<organism evidence="2 3">
    <name type="scientific">Phaseolus coccineus</name>
    <name type="common">Scarlet runner bean</name>
    <name type="synonym">Phaseolus multiflorus</name>
    <dbReference type="NCBI Taxonomy" id="3886"/>
    <lineage>
        <taxon>Eukaryota</taxon>
        <taxon>Viridiplantae</taxon>
        <taxon>Streptophyta</taxon>
        <taxon>Embryophyta</taxon>
        <taxon>Tracheophyta</taxon>
        <taxon>Spermatophyta</taxon>
        <taxon>Magnoliopsida</taxon>
        <taxon>eudicotyledons</taxon>
        <taxon>Gunneridae</taxon>
        <taxon>Pentapetalae</taxon>
        <taxon>rosids</taxon>
        <taxon>fabids</taxon>
        <taxon>Fabales</taxon>
        <taxon>Fabaceae</taxon>
        <taxon>Papilionoideae</taxon>
        <taxon>50 kb inversion clade</taxon>
        <taxon>NPAAA clade</taxon>
        <taxon>indigoferoid/millettioid clade</taxon>
        <taxon>Phaseoleae</taxon>
        <taxon>Phaseolus</taxon>
    </lineage>
</organism>
<evidence type="ECO:0000313" key="2">
    <source>
        <dbReference type="EMBL" id="KAK7356074.1"/>
    </source>
</evidence>
<sequence>MTKDRNLEETEDQIRMRVPPSVEAALTFSSLLFLAVVNINYQLLKGSKSAQSLPAKTIIFHNKVLEGKGKTGDPRIHFLFEQPILGINSGPKW</sequence>
<comment type="caution">
    <text evidence="2">The sequence shown here is derived from an EMBL/GenBank/DDBJ whole genome shotgun (WGS) entry which is preliminary data.</text>
</comment>
<evidence type="ECO:0000313" key="3">
    <source>
        <dbReference type="Proteomes" id="UP001374584"/>
    </source>
</evidence>
<evidence type="ECO:0000256" key="1">
    <source>
        <dbReference type="SAM" id="Phobius"/>
    </source>
</evidence>
<keyword evidence="1" id="KW-0472">Membrane</keyword>
<proteinExistence type="predicted"/>
<keyword evidence="1" id="KW-1133">Transmembrane helix</keyword>
<name>A0AAN9R2V9_PHACN</name>
<feature type="transmembrane region" description="Helical" evidence="1">
    <location>
        <begin position="24"/>
        <end position="44"/>
    </location>
</feature>
<reference evidence="2 3" key="1">
    <citation type="submission" date="2024-01" db="EMBL/GenBank/DDBJ databases">
        <title>The genomes of 5 underutilized Papilionoideae crops provide insights into root nodulation and disease resistanc.</title>
        <authorList>
            <person name="Jiang F."/>
        </authorList>
    </citation>
    <scope>NUCLEOTIDE SEQUENCE [LARGE SCALE GENOMIC DNA]</scope>
    <source>
        <strain evidence="2">JINMINGXINNONG_FW02</strain>
        <tissue evidence="2">Leaves</tissue>
    </source>
</reference>
<protein>
    <submittedName>
        <fullName evidence="2">Uncharacterized protein</fullName>
    </submittedName>
</protein>
<dbReference type="AlphaFoldDB" id="A0AAN9R2V9"/>
<keyword evidence="1" id="KW-0812">Transmembrane</keyword>
<keyword evidence="3" id="KW-1185">Reference proteome</keyword>
<dbReference type="EMBL" id="JAYMYR010000006">
    <property type="protein sequence ID" value="KAK7356074.1"/>
    <property type="molecule type" value="Genomic_DNA"/>
</dbReference>